<reference evidence="1" key="1">
    <citation type="journal article" date="2014" name="Int. J. Syst. Evol. Microbiol.">
        <title>Complete genome sequence of Corynebacterium casei LMG S-19264T (=DSM 44701T), isolated from a smear-ripened cheese.</title>
        <authorList>
            <consortium name="US DOE Joint Genome Institute (JGI-PGF)"/>
            <person name="Walter F."/>
            <person name="Albersmeier A."/>
            <person name="Kalinowski J."/>
            <person name="Ruckert C."/>
        </authorList>
    </citation>
    <scope>NUCLEOTIDE SEQUENCE</scope>
    <source>
        <strain evidence="1">KCTC 32255</strain>
    </source>
</reference>
<dbReference type="RefSeq" id="WP_189620740.1">
    <property type="nucleotide sequence ID" value="NZ_BMZA01000004.1"/>
</dbReference>
<dbReference type="Proteomes" id="UP000648075">
    <property type="component" value="Unassembled WGS sequence"/>
</dbReference>
<evidence type="ECO:0000313" key="2">
    <source>
        <dbReference type="Proteomes" id="UP000648075"/>
    </source>
</evidence>
<protein>
    <submittedName>
        <fullName evidence="1">Uncharacterized protein</fullName>
    </submittedName>
</protein>
<dbReference type="EMBL" id="BMZA01000004">
    <property type="protein sequence ID" value="GGZ02492.1"/>
    <property type="molecule type" value="Genomic_DNA"/>
</dbReference>
<accession>A0A918PEN1</accession>
<proteinExistence type="predicted"/>
<reference evidence="1" key="2">
    <citation type="submission" date="2020-09" db="EMBL/GenBank/DDBJ databases">
        <authorList>
            <person name="Sun Q."/>
            <person name="Kim S."/>
        </authorList>
    </citation>
    <scope>NUCLEOTIDE SEQUENCE</scope>
    <source>
        <strain evidence="1">KCTC 32255</strain>
    </source>
</reference>
<evidence type="ECO:0000313" key="1">
    <source>
        <dbReference type="EMBL" id="GGZ02492.1"/>
    </source>
</evidence>
<dbReference type="AlphaFoldDB" id="A0A918PEN1"/>
<organism evidence="1 2">
    <name type="scientific">Novosphingobium colocasiae</name>
    <dbReference type="NCBI Taxonomy" id="1256513"/>
    <lineage>
        <taxon>Bacteria</taxon>
        <taxon>Pseudomonadati</taxon>
        <taxon>Pseudomonadota</taxon>
        <taxon>Alphaproteobacteria</taxon>
        <taxon>Sphingomonadales</taxon>
        <taxon>Sphingomonadaceae</taxon>
        <taxon>Novosphingobium</taxon>
    </lineage>
</organism>
<name>A0A918PEN1_9SPHN</name>
<sequence>MPSPSRSPRPADQPRPVPPPCTFICTGCECVEHRRTPVLPEGWTTIEARGDILAYCPDCAPAGAVQ</sequence>
<keyword evidence="2" id="KW-1185">Reference proteome</keyword>
<gene>
    <name evidence="1" type="ORF">GCM10011614_16950</name>
</gene>
<comment type="caution">
    <text evidence="1">The sequence shown here is derived from an EMBL/GenBank/DDBJ whole genome shotgun (WGS) entry which is preliminary data.</text>
</comment>